<dbReference type="EMBL" id="VYYT01000256">
    <property type="protein sequence ID" value="KAK2752060.1"/>
    <property type="molecule type" value="Genomic_DNA"/>
</dbReference>
<proteinExistence type="predicted"/>
<dbReference type="AlphaFoldDB" id="A0AAD9YAV6"/>
<evidence type="ECO:0008006" key="4">
    <source>
        <dbReference type="Google" id="ProtNLM"/>
    </source>
</evidence>
<dbReference type="Proteomes" id="UP001281614">
    <property type="component" value="Unassembled WGS sequence"/>
</dbReference>
<feature type="chain" id="PRO_5042036873" description="Secreted protein" evidence="1">
    <location>
        <begin position="25"/>
        <end position="78"/>
    </location>
</feature>
<name>A0AAD9YAV6_COLKA</name>
<evidence type="ECO:0000313" key="3">
    <source>
        <dbReference type="Proteomes" id="UP001281614"/>
    </source>
</evidence>
<keyword evidence="1" id="KW-0732">Signal</keyword>
<gene>
    <name evidence="2" type="ORF">CKAH01_06346</name>
</gene>
<keyword evidence="3" id="KW-1185">Reference proteome</keyword>
<sequence length="78" mass="8494">MPSGWSQSRLVFSRLAACPLSVLSCPGEHGSVAFHSRGGRVWGSQRRRQGAPMSAESGLVVVIREGGNRPPNHEQRNR</sequence>
<feature type="signal peptide" evidence="1">
    <location>
        <begin position="1"/>
        <end position="24"/>
    </location>
</feature>
<accession>A0AAD9YAV6</accession>
<protein>
    <recommendedName>
        <fullName evidence="4">Secreted protein</fullName>
    </recommendedName>
</protein>
<reference evidence="2" key="1">
    <citation type="submission" date="2023-02" db="EMBL/GenBank/DDBJ databases">
        <title>Colletotrichum kahawae CIFC_Que2 genome sequencing and assembly.</title>
        <authorList>
            <person name="Baroncelli R."/>
        </authorList>
    </citation>
    <scope>NUCLEOTIDE SEQUENCE</scope>
    <source>
        <strain evidence="2">CIFC_Que2</strain>
    </source>
</reference>
<evidence type="ECO:0000256" key="1">
    <source>
        <dbReference type="SAM" id="SignalP"/>
    </source>
</evidence>
<evidence type="ECO:0000313" key="2">
    <source>
        <dbReference type="EMBL" id="KAK2752060.1"/>
    </source>
</evidence>
<comment type="caution">
    <text evidence="2">The sequence shown here is derived from an EMBL/GenBank/DDBJ whole genome shotgun (WGS) entry which is preliminary data.</text>
</comment>
<organism evidence="2 3">
    <name type="scientific">Colletotrichum kahawae</name>
    <name type="common">Coffee berry disease fungus</name>
    <dbReference type="NCBI Taxonomy" id="34407"/>
    <lineage>
        <taxon>Eukaryota</taxon>
        <taxon>Fungi</taxon>
        <taxon>Dikarya</taxon>
        <taxon>Ascomycota</taxon>
        <taxon>Pezizomycotina</taxon>
        <taxon>Sordariomycetes</taxon>
        <taxon>Hypocreomycetidae</taxon>
        <taxon>Glomerellales</taxon>
        <taxon>Glomerellaceae</taxon>
        <taxon>Colletotrichum</taxon>
        <taxon>Colletotrichum gloeosporioides species complex</taxon>
    </lineage>
</organism>